<feature type="domain" description="HTH araC/xylS-type" evidence="4">
    <location>
        <begin position="242"/>
        <end position="339"/>
    </location>
</feature>
<evidence type="ECO:0000313" key="5">
    <source>
        <dbReference type="EMBL" id="PLW68732.1"/>
    </source>
</evidence>
<protein>
    <submittedName>
        <fullName evidence="5">AraC family transcriptional regulator</fullName>
    </submittedName>
</protein>
<dbReference type="RefSeq" id="WP_076001522.1">
    <property type="nucleotide sequence ID" value="NZ_PKUS01000011.1"/>
</dbReference>
<evidence type="ECO:0000313" key="6">
    <source>
        <dbReference type="Proteomes" id="UP000235005"/>
    </source>
</evidence>
<dbReference type="PANTHER" id="PTHR47894:SF1">
    <property type="entry name" value="HTH-TYPE TRANSCRIPTIONAL REGULATOR VQSM"/>
    <property type="match status" value="1"/>
</dbReference>
<evidence type="ECO:0000259" key="4">
    <source>
        <dbReference type="PROSITE" id="PS01124"/>
    </source>
</evidence>
<dbReference type="Pfam" id="PF12833">
    <property type="entry name" value="HTH_18"/>
    <property type="match status" value="1"/>
</dbReference>
<sequence length="344" mass="38777">MSKEWRRGPGDQPCFALLLQAAHRIALEHGIPSGELFRGTGLDESVLKDPYTIIGRHQALAYYQNLAAAGPPGIGLDVGLATTLNERGSHGHLLLAVDTIQSAIQLAQEFYDLVYLHVDWAARQQGNLFYHRFTEGYPLGGARQFCMDRALVIVQVGAEYFTAGKLKPTLLTLDGPRPSYAARYDDLFQCPVKFSQEATELQYPSEALGHRVTSHDQQVLDVMKSLCQNLLEKLHGRQDFVSEVRRAIHLKSGSFPNIDQVAERLGCAPRTLRRRLQQEQESFQKILDEERSAVASDYLRNSTLSIQQVAERCGFNDPQNFSQAFRRWTGRSPSEFRKNTSQDR</sequence>
<dbReference type="Pfam" id="PF12625">
    <property type="entry name" value="Arabinose_bd"/>
    <property type="match status" value="1"/>
</dbReference>
<dbReference type="GO" id="GO:0000976">
    <property type="term" value="F:transcription cis-regulatory region binding"/>
    <property type="evidence" value="ECO:0007669"/>
    <property type="project" value="TreeGrafter"/>
</dbReference>
<dbReference type="AlphaFoldDB" id="A0A2N5X2L8"/>
<keyword evidence="3" id="KW-0804">Transcription</keyword>
<dbReference type="InterPro" id="IPR032687">
    <property type="entry name" value="AraC-type_N"/>
</dbReference>
<dbReference type="SMART" id="SM00342">
    <property type="entry name" value="HTH_ARAC"/>
    <property type="match status" value="1"/>
</dbReference>
<dbReference type="Gene3D" id="1.10.10.60">
    <property type="entry name" value="Homeodomain-like"/>
    <property type="match status" value="1"/>
</dbReference>
<dbReference type="Proteomes" id="UP000235005">
    <property type="component" value="Unassembled WGS sequence"/>
</dbReference>
<dbReference type="EMBL" id="PKUS01000011">
    <property type="protein sequence ID" value="PLW68732.1"/>
    <property type="molecule type" value="Genomic_DNA"/>
</dbReference>
<dbReference type="PANTHER" id="PTHR47894">
    <property type="entry name" value="HTH-TYPE TRANSCRIPTIONAL REGULATOR GADX"/>
    <property type="match status" value="1"/>
</dbReference>
<dbReference type="InterPro" id="IPR018060">
    <property type="entry name" value="HTH_AraC"/>
</dbReference>
<accession>A0A2N5X2L8</accession>
<comment type="caution">
    <text evidence="5">The sequence shown here is derived from an EMBL/GenBank/DDBJ whole genome shotgun (WGS) entry which is preliminary data.</text>
</comment>
<organism evidence="5 6">
    <name type="scientific">Pseudohalioglobus lutimaris</name>
    <dbReference type="NCBI Taxonomy" id="1737061"/>
    <lineage>
        <taxon>Bacteria</taxon>
        <taxon>Pseudomonadati</taxon>
        <taxon>Pseudomonadota</taxon>
        <taxon>Gammaproteobacteria</taxon>
        <taxon>Cellvibrionales</taxon>
        <taxon>Halieaceae</taxon>
        <taxon>Pseudohalioglobus</taxon>
    </lineage>
</organism>
<dbReference type="GO" id="GO:0005829">
    <property type="term" value="C:cytosol"/>
    <property type="evidence" value="ECO:0007669"/>
    <property type="project" value="TreeGrafter"/>
</dbReference>
<dbReference type="PROSITE" id="PS01124">
    <property type="entry name" value="HTH_ARAC_FAMILY_2"/>
    <property type="match status" value="1"/>
</dbReference>
<dbReference type="InterPro" id="IPR020449">
    <property type="entry name" value="Tscrpt_reg_AraC-type_HTH"/>
</dbReference>
<evidence type="ECO:0000256" key="1">
    <source>
        <dbReference type="ARBA" id="ARBA00023015"/>
    </source>
</evidence>
<evidence type="ECO:0000256" key="2">
    <source>
        <dbReference type="ARBA" id="ARBA00023125"/>
    </source>
</evidence>
<name>A0A2N5X2L8_9GAMM</name>
<reference evidence="5 6" key="1">
    <citation type="submission" date="2018-01" db="EMBL/GenBank/DDBJ databases">
        <title>The draft genome sequence of Halioglobus lutimaris HF004.</title>
        <authorList>
            <person name="Du Z.-J."/>
            <person name="Shi M.-J."/>
        </authorList>
    </citation>
    <scope>NUCLEOTIDE SEQUENCE [LARGE SCALE GENOMIC DNA]</scope>
    <source>
        <strain evidence="5 6">HF004</strain>
    </source>
</reference>
<keyword evidence="1" id="KW-0805">Transcription regulation</keyword>
<dbReference type="SUPFAM" id="SSF46689">
    <property type="entry name" value="Homeodomain-like"/>
    <property type="match status" value="1"/>
</dbReference>
<gene>
    <name evidence="5" type="ORF">C0039_10655</name>
</gene>
<keyword evidence="2" id="KW-0238">DNA-binding</keyword>
<dbReference type="InterPro" id="IPR009057">
    <property type="entry name" value="Homeodomain-like_sf"/>
</dbReference>
<keyword evidence="6" id="KW-1185">Reference proteome</keyword>
<dbReference type="OrthoDB" id="5582699at2"/>
<dbReference type="PRINTS" id="PR00032">
    <property type="entry name" value="HTHARAC"/>
</dbReference>
<proteinExistence type="predicted"/>
<evidence type="ECO:0000256" key="3">
    <source>
        <dbReference type="ARBA" id="ARBA00023163"/>
    </source>
</evidence>
<dbReference type="GO" id="GO:0003700">
    <property type="term" value="F:DNA-binding transcription factor activity"/>
    <property type="evidence" value="ECO:0007669"/>
    <property type="project" value="InterPro"/>
</dbReference>